<dbReference type="EMBL" id="JAUSTI010000001">
    <property type="protein sequence ID" value="MDQ0168702.1"/>
    <property type="molecule type" value="Genomic_DNA"/>
</dbReference>
<comment type="caution">
    <text evidence="1">The sequence shown here is derived from an EMBL/GenBank/DDBJ whole genome shotgun (WGS) entry which is preliminary data.</text>
</comment>
<proteinExistence type="predicted"/>
<evidence type="ECO:0000313" key="2">
    <source>
        <dbReference type="Proteomes" id="UP001233836"/>
    </source>
</evidence>
<keyword evidence="2" id="KW-1185">Reference proteome</keyword>
<name>A0ABT9W631_9BACL</name>
<gene>
    <name evidence="1" type="ORF">J2T19_000139</name>
</gene>
<dbReference type="Proteomes" id="UP001233836">
    <property type="component" value="Unassembled WGS sequence"/>
</dbReference>
<protein>
    <submittedName>
        <fullName evidence="1">Succinylarginine dihydrolase</fullName>
    </submittedName>
</protein>
<evidence type="ECO:0000313" key="1">
    <source>
        <dbReference type="EMBL" id="MDQ0168702.1"/>
    </source>
</evidence>
<dbReference type="RefSeq" id="WP_307211905.1">
    <property type="nucleotide sequence ID" value="NZ_JAUSTI010000001.1"/>
</dbReference>
<reference evidence="1 2" key="1">
    <citation type="submission" date="2023-07" db="EMBL/GenBank/DDBJ databases">
        <title>Sorghum-associated microbial communities from plants grown in Nebraska, USA.</title>
        <authorList>
            <person name="Schachtman D."/>
        </authorList>
    </citation>
    <scope>NUCLEOTIDE SEQUENCE [LARGE SCALE GENOMIC DNA]</scope>
    <source>
        <strain evidence="1 2">DS1314</strain>
    </source>
</reference>
<accession>A0ABT9W631</accession>
<organism evidence="1 2">
    <name type="scientific">Paenibacillus tundrae</name>
    <dbReference type="NCBI Taxonomy" id="528187"/>
    <lineage>
        <taxon>Bacteria</taxon>
        <taxon>Bacillati</taxon>
        <taxon>Bacillota</taxon>
        <taxon>Bacilli</taxon>
        <taxon>Bacillales</taxon>
        <taxon>Paenibacillaceae</taxon>
        <taxon>Paenibacillus</taxon>
    </lineage>
</organism>
<sequence length="114" mass="13743">MSSDAMFTNFRRTFHPTLEERRRAEAFLARIEREESDYFRSHGFNDTDIEIIRAIESEETSQLSRFQSYSSRWSLLTNGIITIDNVRNDIKRRINGNEQRTNIRNNRRYHRILS</sequence>